<feature type="region of interest" description="Disordered" evidence="1">
    <location>
        <begin position="94"/>
        <end position="250"/>
    </location>
</feature>
<keyword evidence="2" id="KW-1133">Transmembrane helix</keyword>
<protein>
    <recommendedName>
        <fullName evidence="5">Collagen-like protein</fullName>
    </recommendedName>
</protein>
<dbReference type="PANTHER" id="PTHR24637">
    <property type="entry name" value="COLLAGEN"/>
    <property type="match status" value="1"/>
</dbReference>
<comment type="caution">
    <text evidence="3">The sequence shown here is derived from an EMBL/GenBank/DDBJ whole genome shotgun (WGS) entry which is preliminary data.</text>
</comment>
<dbReference type="Proteomes" id="UP000600365">
    <property type="component" value="Unassembled WGS sequence"/>
</dbReference>
<dbReference type="PANTHER" id="PTHR24637:SF421">
    <property type="entry name" value="CUTICLE COLLAGEN DPY-2"/>
    <property type="match status" value="1"/>
</dbReference>
<reference evidence="3 4" key="1">
    <citation type="journal article" date="2014" name="Int. J. Syst. Evol. Microbiol.">
        <title>Complete genome sequence of Corynebacterium casei LMG S-19264T (=DSM 44701T), isolated from a smear-ripened cheese.</title>
        <authorList>
            <consortium name="US DOE Joint Genome Institute (JGI-PGF)"/>
            <person name="Walter F."/>
            <person name="Albersmeier A."/>
            <person name="Kalinowski J."/>
            <person name="Ruckert C."/>
        </authorList>
    </citation>
    <scope>NUCLEOTIDE SEQUENCE [LARGE SCALE GENOMIC DNA]</scope>
    <source>
        <strain evidence="3 4">CGMCC 4.7111</strain>
    </source>
</reference>
<feature type="compositionally biased region" description="Low complexity" evidence="1">
    <location>
        <begin position="138"/>
        <end position="178"/>
    </location>
</feature>
<feature type="compositionally biased region" description="Basic residues" evidence="1">
    <location>
        <begin position="241"/>
        <end position="250"/>
    </location>
</feature>
<organism evidence="3 4">
    <name type="scientific">Streptomyces albiflavescens</name>
    <dbReference type="NCBI Taxonomy" id="1623582"/>
    <lineage>
        <taxon>Bacteria</taxon>
        <taxon>Bacillati</taxon>
        <taxon>Actinomycetota</taxon>
        <taxon>Actinomycetes</taxon>
        <taxon>Kitasatosporales</taxon>
        <taxon>Streptomycetaceae</taxon>
        <taxon>Streptomyces</taxon>
    </lineage>
</organism>
<accession>A0A917YC37</accession>
<sequence>MNGLKRLLALRWRSIFLVCVLIALSGIAVILWARIDAGDRRAEALRSEADRRGKALSTLAEDVRALRAQVEADGGTPAAPDPSEAVDNLIDRVRVPAGSPGSPGAPGAKGERGAGGKAGATGQRGARGEPGPPGPSGAPGAPGASGVPGANGSPGPAGPSGPQGDQGYPGQPGSSGASGVKGDKGDSGPVGPKGDPGPTCPDGYTLQAPANDPDALVCRRSGAGPAPTPQPAAVLPVLPPPRRRREPAGT</sequence>
<keyword evidence="2" id="KW-0812">Transmembrane</keyword>
<feature type="compositionally biased region" description="Low complexity" evidence="1">
    <location>
        <begin position="96"/>
        <end position="108"/>
    </location>
</feature>
<evidence type="ECO:0008006" key="5">
    <source>
        <dbReference type="Google" id="ProtNLM"/>
    </source>
</evidence>
<name>A0A917YC37_9ACTN</name>
<evidence type="ECO:0000313" key="3">
    <source>
        <dbReference type="EMBL" id="GGN87812.1"/>
    </source>
</evidence>
<evidence type="ECO:0000313" key="4">
    <source>
        <dbReference type="Proteomes" id="UP000600365"/>
    </source>
</evidence>
<proteinExistence type="predicted"/>
<evidence type="ECO:0000256" key="2">
    <source>
        <dbReference type="SAM" id="Phobius"/>
    </source>
</evidence>
<dbReference type="Pfam" id="PF01391">
    <property type="entry name" value="Collagen"/>
    <property type="match status" value="1"/>
</dbReference>
<gene>
    <name evidence="3" type="ORF">GCM10011579_081050</name>
</gene>
<evidence type="ECO:0000256" key="1">
    <source>
        <dbReference type="SAM" id="MobiDB-lite"/>
    </source>
</evidence>
<keyword evidence="4" id="KW-1185">Reference proteome</keyword>
<feature type="transmembrane region" description="Helical" evidence="2">
    <location>
        <begin position="12"/>
        <end position="33"/>
    </location>
</feature>
<dbReference type="InterPro" id="IPR008160">
    <property type="entry name" value="Collagen"/>
</dbReference>
<dbReference type="EMBL" id="BMMM01000020">
    <property type="protein sequence ID" value="GGN87812.1"/>
    <property type="molecule type" value="Genomic_DNA"/>
</dbReference>
<keyword evidence="2" id="KW-0472">Membrane</keyword>
<dbReference type="AlphaFoldDB" id="A0A917YC37"/>
<dbReference type="RefSeq" id="WP_189191118.1">
    <property type="nucleotide sequence ID" value="NZ_BMMM01000020.1"/>
</dbReference>